<name>A0AAJ1TFJ5_9BACL</name>
<evidence type="ECO:0000313" key="1">
    <source>
        <dbReference type="EMBL" id="MDQ0417963.1"/>
    </source>
</evidence>
<keyword evidence="2" id="KW-1185">Reference proteome</keyword>
<proteinExistence type="predicted"/>
<dbReference type="PANTHER" id="PTHR42110">
    <property type="entry name" value="L-ASPARAGINASE, PUTATIVE (AFU_ORTHOLOGUE AFUA_3G11890)-RELATED"/>
    <property type="match status" value="1"/>
</dbReference>
<dbReference type="AlphaFoldDB" id="A0AAJ1TFJ5"/>
<accession>A0AAJ1TFJ5</accession>
<reference evidence="1 2" key="1">
    <citation type="submission" date="2023-07" db="EMBL/GenBank/DDBJ databases">
        <title>Genomic Encyclopedia of Type Strains, Phase IV (KMG-IV): sequencing the most valuable type-strain genomes for metagenomic binning, comparative biology and taxonomic classification.</title>
        <authorList>
            <person name="Goeker M."/>
        </authorList>
    </citation>
    <scope>NUCLEOTIDE SEQUENCE [LARGE SCALE GENOMIC DNA]</scope>
    <source>
        <strain evidence="1 2">DSM 46876</strain>
    </source>
</reference>
<dbReference type="PANTHER" id="PTHR42110:SF1">
    <property type="entry name" value="L-ASPARAGINASE, PUTATIVE (AFU_ORTHOLOGUE AFUA_3G11890)-RELATED"/>
    <property type="match status" value="1"/>
</dbReference>
<dbReference type="Pfam" id="PF06089">
    <property type="entry name" value="Asparaginase_II"/>
    <property type="match status" value="1"/>
</dbReference>
<protein>
    <submittedName>
        <fullName evidence="1">L-asparaginase II</fullName>
    </submittedName>
</protein>
<organism evidence="1 2">
    <name type="scientific">Croceifilum oryzae</name>
    <dbReference type="NCBI Taxonomy" id="1553429"/>
    <lineage>
        <taxon>Bacteria</taxon>
        <taxon>Bacillati</taxon>
        <taxon>Bacillota</taxon>
        <taxon>Bacilli</taxon>
        <taxon>Bacillales</taxon>
        <taxon>Thermoactinomycetaceae</taxon>
        <taxon>Croceifilum</taxon>
    </lineage>
</organism>
<evidence type="ECO:0000313" key="2">
    <source>
        <dbReference type="Proteomes" id="UP001238450"/>
    </source>
</evidence>
<dbReference type="RefSeq" id="WP_307253301.1">
    <property type="nucleotide sequence ID" value="NZ_JAUSUV010000008.1"/>
</dbReference>
<dbReference type="Proteomes" id="UP001238450">
    <property type="component" value="Unassembled WGS sequence"/>
</dbReference>
<comment type="caution">
    <text evidence="1">The sequence shown here is derived from an EMBL/GenBank/DDBJ whole genome shotgun (WGS) entry which is preliminary data.</text>
</comment>
<dbReference type="EMBL" id="JAUSUV010000008">
    <property type="protein sequence ID" value="MDQ0417963.1"/>
    <property type="molecule type" value="Genomic_DNA"/>
</dbReference>
<dbReference type="InterPro" id="IPR010349">
    <property type="entry name" value="Asparaginase_II"/>
</dbReference>
<gene>
    <name evidence="1" type="ORF">J2Z48_002147</name>
</gene>
<sequence length="334" mass="37103">MLKLVDVIRSGKIESTHYGHIAVVDAQGKLLYSAGDPDRWTCARSSIKPFQALPIVQTGTADNYDLTDKELALCCGSHIGEKQHIETVFGMLERAGIRETTLRCGTNLPPLFIYRELIRKGKDIAPVHHNCSGKHAGMLLTAKYLNEELVDYHKPDHPVQQRIMQTLARIGRLTPEEIEIGIDGCGVPAYFLSLERWATIFARFADSKSLDPMDRLAAERITRAMTTFPEMVAGSNEFCTELMKVGEGRWIAKGGAEAVYCIGDRETGLGIAIKVEDGALRAVHAVAVEVLKQLDLLREDQLQELMGFYKPTLKNGREEEVGHILPSFQLTARS</sequence>